<keyword evidence="3" id="KW-1185">Reference proteome</keyword>
<protein>
    <submittedName>
        <fullName evidence="2">DUF2236 domain-containing protein</fullName>
    </submittedName>
</protein>
<evidence type="ECO:0000313" key="2">
    <source>
        <dbReference type="EMBL" id="RIW15626.1"/>
    </source>
</evidence>
<comment type="caution">
    <text evidence="2">The sequence shown here is derived from an EMBL/GenBank/DDBJ whole genome shotgun (WGS) entry which is preliminary data.</text>
</comment>
<dbReference type="RefSeq" id="WP_119477478.1">
    <property type="nucleotide sequence ID" value="NZ_QXML01000004.1"/>
</dbReference>
<dbReference type="PANTHER" id="PTHR37539">
    <property type="entry name" value="SECRETED PROTEIN-RELATED"/>
    <property type="match status" value="1"/>
</dbReference>
<dbReference type="GO" id="GO:0016491">
    <property type="term" value="F:oxidoreductase activity"/>
    <property type="evidence" value="ECO:0007669"/>
    <property type="project" value="InterPro"/>
</dbReference>
<sequence>MGKLKLYTNSFFDELRHRQDILADDAVSALIRNPEWIELINTWDSIPSELPSSFSPELKEYFGFYEKKKVLVDENSLTGGQRFFDKNGELYLAMLGFYALPYCYAFADGAQVLVRSKRILENVGERLGETASFVMDIFEPGAFFQKGKAYLTCSKVRLIHAFSRYFILHYAKDWNPAFGQPVNQEDMLGTNLAFSFIVLRGLTKLGFQPSEDEYRDVLKYWKWIGELMGIDVSFWPETSKESFELDKLIRKRHLKSSEAGQKLLDSLILNYRSTIPDPLINQQVERLLFFFLGKEASAALGLKASRKLPGNLLGLMFTFLGWKNFGGKKGYAHIRQTMETQQKSQFGRVLTIRLPELNRT</sequence>
<organism evidence="2 3">
    <name type="scientific">Algoriphagus lacus</name>
    <dbReference type="NCBI Taxonomy" id="2056311"/>
    <lineage>
        <taxon>Bacteria</taxon>
        <taxon>Pseudomonadati</taxon>
        <taxon>Bacteroidota</taxon>
        <taxon>Cytophagia</taxon>
        <taxon>Cytophagales</taxon>
        <taxon>Cyclobacteriaceae</taxon>
        <taxon>Algoriphagus</taxon>
    </lineage>
</organism>
<evidence type="ECO:0000313" key="3">
    <source>
        <dbReference type="Proteomes" id="UP000283522"/>
    </source>
</evidence>
<accession>A0A418PRY7</accession>
<reference evidence="2 3" key="1">
    <citation type="submission" date="2018-09" db="EMBL/GenBank/DDBJ databases">
        <authorList>
            <person name="Wang X."/>
            <person name="Du Z."/>
        </authorList>
    </citation>
    <scope>NUCLEOTIDE SEQUENCE [LARGE SCALE GENOMIC DNA]</scope>
    <source>
        <strain evidence="2 3">N3</strain>
    </source>
</reference>
<dbReference type="AlphaFoldDB" id="A0A418PRY7"/>
<dbReference type="Pfam" id="PF09995">
    <property type="entry name" value="MPAB_Lcp_cat"/>
    <property type="match status" value="1"/>
</dbReference>
<dbReference type="Proteomes" id="UP000283522">
    <property type="component" value="Unassembled WGS sequence"/>
</dbReference>
<gene>
    <name evidence="2" type="ORF">D0X99_09345</name>
</gene>
<proteinExistence type="predicted"/>
<dbReference type="InterPro" id="IPR037473">
    <property type="entry name" value="Lcp-like"/>
</dbReference>
<evidence type="ECO:0000259" key="1">
    <source>
        <dbReference type="Pfam" id="PF09995"/>
    </source>
</evidence>
<dbReference type="EMBL" id="QXML01000004">
    <property type="protein sequence ID" value="RIW15626.1"/>
    <property type="molecule type" value="Genomic_DNA"/>
</dbReference>
<feature type="domain" description="ER-bound oxygenase mpaB/mpaB'/Rubber oxygenase catalytic" evidence="1">
    <location>
        <begin position="118"/>
        <end position="306"/>
    </location>
</feature>
<dbReference type="OrthoDB" id="6072815at2"/>
<dbReference type="InterPro" id="IPR018713">
    <property type="entry name" value="MPAB/Lcp_cat_dom"/>
</dbReference>
<dbReference type="PANTHER" id="PTHR37539:SF1">
    <property type="entry name" value="ER-BOUND OXYGENASE MPAB_MPAB'_RUBBER OXYGENASE CATALYTIC DOMAIN-CONTAINING PROTEIN"/>
    <property type="match status" value="1"/>
</dbReference>
<name>A0A418PRY7_9BACT</name>